<dbReference type="AlphaFoldDB" id="A0A6J7HT35"/>
<feature type="region of interest" description="Disordered" evidence="1">
    <location>
        <begin position="1"/>
        <end position="29"/>
    </location>
</feature>
<dbReference type="Gene3D" id="3.40.50.1000">
    <property type="entry name" value="HAD superfamily/HAD-like"/>
    <property type="match status" value="1"/>
</dbReference>
<dbReference type="Pfam" id="PF12710">
    <property type="entry name" value="HAD"/>
    <property type="match status" value="1"/>
</dbReference>
<dbReference type="SUPFAM" id="SSF56784">
    <property type="entry name" value="HAD-like"/>
    <property type="match status" value="1"/>
</dbReference>
<accession>A0A6J7HT35</accession>
<reference evidence="2" key="1">
    <citation type="submission" date="2020-05" db="EMBL/GenBank/DDBJ databases">
        <authorList>
            <person name="Chiriac C."/>
            <person name="Salcher M."/>
            <person name="Ghai R."/>
            <person name="Kavagutti S V."/>
        </authorList>
    </citation>
    <scope>NUCLEOTIDE SEQUENCE</scope>
</reference>
<dbReference type="InterPro" id="IPR023214">
    <property type="entry name" value="HAD_sf"/>
</dbReference>
<organism evidence="2">
    <name type="scientific">freshwater metagenome</name>
    <dbReference type="NCBI Taxonomy" id="449393"/>
    <lineage>
        <taxon>unclassified sequences</taxon>
        <taxon>metagenomes</taxon>
        <taxon>ecological metagenomes</taxon>
    </lineage>
</organism>
<protein>
    <submittedName>
        <fullName evidence="2">Unannotated protein</fullName>
    </submittedName>
</protein>
<dbReference type="EMBL" id="CAFBMK010000104">
    <property type="protein sequence ID" value="CAB4920623.1"/>
    <property type="molecule type" value="Genomic_DNA"/>
</dbReference>
<evidence type="ECO:0000313" key="2">
    <source>
        <dbReference type="EMBL" id="CAB4920623.1"/>
    </source>
</evidence>
<evidence type="ECO:0000256" key="1">
    <source>
        <dbReference type="SAM" id="MobiDB-lite"/>
    </source>
</evidence>
<gene>
    <name evidence="2" type="ORF">UFOPK3564_01810</name>
</gene>
<proteinExistence type="predicted"/>
<sequence>MDQTPPLPGPASDAAETSLHTPGIVPDGPPARRRTILMDFDGVIVREDSLGAFLRHRLLRTPWRVPGFLAATSALVPMIGVPATRSRGLKLLLRAGFSGLSLDAYREGAAAFGTALAARPGALLRPGVDAALGHLGDGDRVVVVTGSEETLARAVLDAAGLEDAELIGSRIGSTPLGLAFHVHAYGPAKVVELRQRGIEPPWDVAYSDSSADLPMLRGARAAVLVNVGPRGGARVRSALPGRVTDVVWR</sequence>
<name>A0A6J7HT35_9ZZZZ</name>
<dbReference type="InterPro" id="IPR036412">
    <property type="entry name" value="HAD-like_sf"/>
</dbReference>